<feature type="region of interest" description="Disordered" evidence="1">
    <location>
        <begin position="356"/>
        <end position="388"/>
    </location>
</feature>
<sequence length="388" mass="42602">MGDAMNLIKIYSHVQSACAAAPRDPQEGKQEESRWVYEVKKAPTPDEVSGSAVDKLTQKLLDAVERLSNSFGSSCVDPRVRQPGKSFQNEEGYVEYPVKGPYPRKVRNRRYNDQCRDRYPEGAGGGSPRGHRNQHAYERGSGQKAYDGSAGNLRNNGYCSGYRYSNVRSEGSYRGRYGSNWGDRPWVGRRDISCLKCGGLGDIQCMCLENTKSVDIDEVREATMPLPVTEVAEQPSKLELVRVQHVAVQSTEAARKIAPYRADQVAAEVARGGKIRQTVGDKDKQTAGHVDPADVTVADRRNSASGCYITATDRRCRASGYCVTSENRRKCATGYEVAEGDRRGGGASEYRVAADKRREDEFRRPVRRGFTGGDPLVLAAGSGPSVGN</sequence>
<dbReference type="Proteomes" id="UP000828390">
    <property type="component" value="Unassembled WGS sequence"/>
</dbReference>
<reference evidence="2" key="1">
    <citation type="journal article" date="2019" name="bioRxiv">
        <title>The Genome of the Zebra Mussel, Dreissena polymorpha: A Resource for Invasive Species Research.</title>
        <authorList>
            <person name="McCartney M.A."/>
            <person name="Auch B."/>
            <person name="Kono T."/>
            <person name="Mallez S."/>
            <person name="Zhang Y."/>
            <person name="Obille A."/>
            <person name="Becker A."/>
            <person name="Abrahante J.E."/>
            <person name="Garbe J."/>
            <person name="Badalamenti J.P."/>
            <person name="Herman A."/>
            <person name="Mangelson H."/>
            <person name="Liachko I."/>
            <person name="Sullivan S."/>
            <person name="Sone E.D."/>
            <person name="Koren S."/>
            <person name="Silverstein K.A.T."/>
            <person name="Beckman K.B."/>
            <person name="Gohl D.M."/>
        </authorList>
    </citation>
    <scope>NUCLEOTIDE SEQUENCE</scope>
    <source>
        <strain evidence="2">Duluth1</strain>
        <tissue evidence="2">Whole animal</tissue>
    </source>
</reference>
<evidence type="ECO:0000313" key="2">
    <source>
        <dbReference type="EMBL" id="KAH3804608.1"/>
    </source>
</evidence>
<dbReference type="AlphaFoldDB" id="A0A9D4FTB4"/>
<dbReference type="EMBL" id="JAIWYP010000006">
    <property type="protein sequence ID" value="KAH3804608.1"/>
    <property type="molecule type" value="Genomic_DNA"/>
</dbReference>
<protein>
    <submittedName>
        <fullName evidence="2">Uncharacterized protein</fullName>
    </submittedName>
</protein>
<evidence type="ECO:0000256" key="1">
    <source>
        <dbReference type="SAM" id="MobiDB-lite"/>
    </source>
</evidence>
<feature type="compositionally biased region" description="Basic and acidic residues" evidence="1">
    <location>
        <begin position="110"/>
        <end position="120"/>
    </location>
</feature>
<gene>
    <name evidence="2" type="ORF">DPMN_132897</name>
</gene>
<organism evidence="2 3">
    <name type="scientific">Dreissena polymorpha</name>
    <name type="common">Zebra mussel</name>
    <name type="synonym">Mytilus polymorpha</name>
    <dbReference type="NCBI Taxonomy" id="45954"/>
    <lineage>
        <taxon>Eukaryota</taxon>
        <taxon>Metazoa</taxon>
        <taxon>Spiralia</taxon>
        <taxon>Lophotrochozoa</taxon>
        <taxon>Mollusca</taxon>
        <taxon>Bivalvia</taxon>
        <taxon>Autobranchia</taxon>
        <taxon>Heteroconchia</taxon>
        <taxon>Euheterodonta</taxon>
        <taxon>Imparidentia</taxon>
        <taxon>Neoheterodontei</taxon>
        <taxon>Myida</taxon>
        <taxon>Dreissenoidea</taxon>
        <taxon>Dreissenidae</taxon>
        <taxon>Dreissena</taxon>
    </lineage>
</organism>
<reference evidence="2" key="2">
    <citation type="submission" date="2020-11" db="EMBL/GenBank/DDBJ databases">
        <authorList>
            <person name="McCartney M.A."/>
            <person name="Auch B."/>
            <person name="Kono T."/>
            <person name="Mallez S."/>
            <person name="Becker A."/>
            <person name="Gohl D.M."/>
            <person name="Silverstein K.A.T."/>
            <person name="Koren S."/>
            <person name="Bechman K.B."/>
            <person name="Herman A."/>
            <person name="Abrahante J.E."/>
            <person name="Garbe J."/>
        </authorList>
    </citation>
    <scope>NUCLEOTIDE SEQUENCE</scope>
    <source>
        <strain evidence="2">Duluth1</strain>
        <tissue evidence="2">Whole animal</tissue>
    </source>
</reference>
<evidence type="ECO:0000313" key="3">
    <source>
        <dbReference type="Proteomes" id="UP000828390"/>
    </source>
</evidence>
<accession>A0A9D4FTB4</accession>
<comment type="caution">
    <text evidence="2">The sequence shown here is derived from an EMBL/GenBank/DDBJ whole genome shotgun (WGS) entry which is preliminary data.</text>
</comment>
<name>A0A9D4FTB4_DREPO</name>
<keyword evidence="3" id="KW-1185">Reference proteome</keyword>
<proteinExistence type="predicted"/>
<feature type="region of interest" description="Disordered" evidence="1">
    <location>
        <begin position="110"/>
        <end position="149"/>
    </location>
</feature>